<feature type="binding site" evidence="4">
    <location>
        <position position="94"/>
    </location>
    <ligand>
        <name>a divalent metal cation</name>
        <dbReference type="ChEBI" id="CHEBI:60240"/>
    </ligand>
</feature>
<dbReference type="NCBIfam" id="TIGR00087">
    <property type="entry name" value="surE"/>
    <property type="match status" value="1"/>
</dbReference>
<dbReference type="GeneID" id="72778797"/>
<dbReference type="InterPro" id="IPR030048">
    <property type="entry name" value="SurE"/>
</dbReference>
<dbReference type="GO" id="GO:0046872">
    <property type="term" value="F:metal ion binding"/>
    <property type="evidence" value="ECO:0007669"/>
    <property type="project" value="UniProtKB-UniRule"/>
</dbReference>
<dbReference type="PANTHER" id="PTHR30457">
    <property type="entry name" value="5'-NUCLEOTIDASE SURE"/>
    <property type="match status" value="1"/>
</dbReference>
<evidence type="ECO:0000259" key="5">
    <source>
        <dbReference type="Pfam" id="PF01975"/>
    </source>
</evidence>
<comment type="cofactor">
    <cofactor evidence="4">
        <name>a divalent metal cation</name>
        <dbReference type="ChEBI" id="CHEBI:60240"/>
    </cofactor>
    <text evidence="4">Binds 1 divalent metal cation per subunit.</text>
</comment>
<keyword evidence="2 4" id="KW-0479">Metal-binding</keyword>
<accession>A0A9E7SCL1</accession>
<dbReference type="NCBIfam" id="NF001491">
    <property type="entry name" value="PRK00346.2-1"/>
    <property type="match status" value="1"/>
</dbReference>
<evidence type="ECO:0000256" key="2">
    <source>
        <dbReference type="ARBA" id="ARBA00022723"/>
    </source>
</evidence>
<keyword evidence="4" id="KW-0547">Nucleotide-binding</keyword>
<keyword evidence="7" id="KW-1185">Reference proteome</keyword>
<dbReference type="Gene3D" id="3.40.1210.10">
    <property type="entry name" value="Survival protein SurE-like phosphatase/nucleotidase"/>
    <property type="match status" value="1"/>
</dbReference>
<proteinExistence type="inferred from homology"/>
<feature type="binding site" evidence="4">
    <location>
        <position position="40"/>
    </location>
    <ligand>
        <name>a divalent metal cation</name>
        <dbReference type="ChEBI" id="CHEBI:60240"/>
    </ligand>
</feature>
<feature type="binding site" evidence="4">
    <location>
        <position position="9"/>
    </location>
    <ligand>
        <name>a divalent metal cation</name>
        <dbReference type="ChEBI" id="CHEBI:60240"/>
    </ligand>
</feature>
<evidence type="ECO:0000256" key="1">
    <source>
        <dbReference type="ARBA" id="ARBA00011062"/>
    </source>
</evidence>
<protein>
    <recommendedName>
        <fullName evidence="4">5'-nucleotidase SurE</fullName>
        <ecNumber evidence="4">3.1.3.5</ecNumber>
    </recommendedName>
    <alternativeName>
        <fullName evidence="4">Nucleoside 5'-monophosphate phosphohydrolase</fullName>
    </alternativeName>
</protein>
<comment type="subcellular location">
    <subcellularLocation>
        <location evidence="4">Cytoplasm</location>
    </subcellularLocation>
</comment>
<evidence type="ECO:0000256" key="4">
    <source>
        <dbReference type="HAMAP-Rule" id="MF_00060"/>
    </source>
</evidence>
<evidence type="ECO:0000256" key="3">
    <source>
        <dbReference type="ARBA" id="ARBA00022801"/>
    </source>
</evidence>
<comment type="catalytic activity">
    <reaction evidence="4">
        <text>a ribonucleoside 5'-phosphate + H2O = a ribonucleoside + phosphate</text>
        <dbReference type="Rhea" id="RHEA:12484"/>
        <dbReference type="ChEBI" id="CHEBI:15377"/>
        <dbReference type="ChEBI" id="CHEBI:18254"/>
        <dbReference type="ChEBI" id="CHEBI:43474"/>
        <dbReference type="ChEBI" id="CHEBI:58043"/>
        <dbReference type="EC" id="3.1.3.5"/>
    </reaction>
</comment>
<dbReference type="GO" id="GO:0008253">
    <property type="term" value="F:5'-nucleotidase activity"/>
    <property type="evidence" value="ECO:0007669"/>
    <property type="project" value="UniProtKB-UniRule"/>
</dbReference>
<keyword evidence="4" id="KW-0963">Cytoplasm</keyword>
<dbReference type="HAMAP" id="MF_00060">
    <property type="entry name" value="SurE"/>
    <property type="match status" value="1"/>
</dbReference>
<dbReference type="InterPro" id="IPR036523">
    <property type="entry name" value="SurE-like_sf"/>
</dbReference>
<dbReference type="GO" id="GO:0000166">
    <property type="term" value="F:nucleotide binding"/>
    <property type="evidence" value="ECO:0007669"/>
    <property type="project" value="UniProtKB-KW"/>
</dbReference>
<name>A0A9E7SCL1_9EURY</name>
<feature type="domain" description="Survival protein SurE-like phosphatase/nucleotidase" evidence="5">
    <location>
        <begin position="4"/>
        <end position="194"/>
    </location>
</feature>
<dbReference type="KEGG" id="thei:K1720_10565"/>
<dbReference type="SUPFAM" id="SSF64167">
    <property type="entry name" value="SurE-like"/>
    <property type="match status" value="1"/>
</dbReference>
<comment type="function">
    <text evidence="4">Nucleotidase that shows phosphatase activity on nucleoside 5'-monophosphates.</text>
</comment>
<dbReference type="AlphaFoldDB" id="A0A9E7SCL1"/>
<dbReference type="EMBL" id="CP080572">
    <property type="protein sequence ID" value="USG99905.1"/>
    <property type="molecule type" value="Genomic_DNA"/>
</dbReference>
<dbReference type="Proteomes" id="UP001056425">
    <property type="component" value="Chromosome"/>
</dbReference>
<comment type="similarity">
    <text evidence="1 4">Belongs to the SurE nucleotidase family.</text>
</comment>
<dbReference type="EC" id="3.1.3.5" evidence="4"/>
<dbReference type="PANTHER" id="PTHR30457:SF0">
    <property type="entry name" value="PHOSPHATASE, PUTATIVE (AFU_ORTHOLOGUE AFUA_4G01070)-RELATED"/>
    <property type="match status" value="1"/>
</dbReference>
<gene>
    <name evidence="4 6" type="primary">surE</name>
    <name evidence="6" type="ORF">K1720_10565</name>
</gene>
<dbReference type="RefSeq" id="WP_251949175.1">
    <property type="nucleotide sequence ID" value="NZ_CP080572.1"/>
</dbReference>
<evidence type="ECO:0000313" key="6">
    <source>
        <dbReference type="EMBL" id="USG99905.1"/>
    </source>
</evidence>
<evidence type="ECO:0000313" key="7">
    <source>
        <dbReference type="Proteomes" id="UP001056425"/>
    </source>
</evidence>
<keyword evidence="3 4" id="KW-0378">Hydrolase</keyword>
<organism evidence="6 7">
    <name type="scientific">Thermococcus argininiproducens</name>
    <dbReference type="NCBI Taxonomy" id="2866384"/>
    <lineage>
        <taxon>Archaea</taxon>
        <taxon>Methanobacteriati</taxon>
        <taxon>Methanobacteriota</taxon>
        <taxon>Thermococci</taxon>
        <taxon>Thermococcales</taxon>
        <taxon>Thermococcaceae</taxon>
        <taxon>Thermococcus</taxon>
    </lineage>
</organism>
<feature type="binding site" evidence="4">
    <location>
        <position position="10"/>
    </location>
    <ligand>
        <name>a divalent metal cation</name>
        <dbReference type="ChEBI" id="CHEBI:60240"/>
    </ligand>
</feature>
<sequence>MVRILITNDDGIYSKGIKAAVEALQDLGEIYVVAPMFQRSASGRAMTLHRPLRAKRINIEGARIAYALDGMPVDCVVFAMARFGKFDLAISGINLGENMSTEITISGTASAAIEAATHDIPSIAISLEVNREKHKFGEGEEIDFSIAKFFLRKVAKAVLTQGMPKSVDMLNVNIPFGANKDTPIKLTRLAKRMYMPSVEERIDPKGNPYYWIVGTQCPKDILEPGTDMYAVKVERKVSVTPINLDMTAKVELEKIRTHLKL</sequence>
<reference evidence="6 7" key="1">
    <citation type="submission" date="2021-08" db="EMBL/GenBank/DDBJ databases">
        <title>Thermococcus onnuriiensis IOH2.</title>
        <authorList>
            <person name="Park Y.-J."/>
        </authorList>
    </citation>
    <scope>NUCLEOTIDE SEQUENCE [LARGE SCALE GENOMIC DNA]</scope>
    <source>
        <strain evidence="6 7">IOH2</strain>
    </source>
</reference>
<dbReference type="Pfam" id="PF01975">
    <property type="entry name" value="SurE"/>
    <property type="match status" value="1"/>
</dbReference>
<dbReference type="InterPro" id="IPR002828">
    <property type="entry name" value="SurE-like_Pase/nucleotidase"/>
</dbReference>
<dbReference type="GO" id="GO:0005737">
    <property type="term" value="C:cytoplasm"/>
    <property type="evidence" value="ECO:0007669"/>
    <property type="project" value="UniProtKB-SubCell"/>
</dbReference>